<dbReference type="SUPFAM" id="SSF53098">
    <property type="entry name" value="Ribonuclease H-like"/>
    <property type="match status" value="1"/>
</dbReference>
<evidence type="ECO:0000259" key="6">
    <source>
        <dbReference type="Pfam" id="PF01609"/>
    </source>
</evidence>
<gene>
    <name evidence="7" type="ORF">DFR59_1381</name>
</gene>
<dbReference type="Gene3D" id="3.90.350.10">
    <property type="entry name" value="Transposase Inhibitor Protein From Tn5, Chain A, domain 1"/>
    <property type="match status" value="1"/>
</dbReference>
<evidence type="ECO:0000313" key="8">
    <source>
        <dbReference type="Proteomes" id="UP000255326"/>
    </source>
</evidence>
<comment type="similarity">
    <text evidence="1">Belongs to the transposase 11 family.</text>
</comment>
<evidence type="ECO:0000256" key="1">
    <source>
        <dbReference type="ARBA" id="ARBA00010075"/>
    </source>
</evidence>
<dbReference type="EMBL" id="QQAY01000038">
    <property type="protein sequence ID" value="RDI36214.1"/>
    <property type="molecule type" value="Genomic_DNA"/>
</dbReference>
<reference evidence="7 8" key="1">
    <citation type="submission" date="2018-07" db="EMBL/GenBank/DDBJ databases">
        <title>Genomic Encyclopedia of Type Strains, Phase IV (KMG-IV): sequencing the most valuable type-strain genomes for metagenomic binning, comparative biology and taxonomic classification.</title>
        <authorList>
            <person name="Goeker M."/>
        </authorList>
    </citation>
    <scope>NUCLEOTIDE SEQUENCE [LARGE SCALE GENOMIC DNA]</scope>
    <source>
        <strain evidence="7 8">DSM 25281</strain>
    </source>
</reference>
<evidence type="ECO:0000256" key="3">
    <source>
        <dbReference type="ARBA" id="ARBA00023125"/>
    </source>
</evidence>
<evidence type="ECO:0000256" key="2">
    <source>
        <dbReference type="ARBA" id="ARBA00022578"/>
    </source>
</evidence>
<dbReference type="PANTHER" id="PTHR33258:SF1">
    <property type="entry name" value="TRANSPOSASE INSL FOR INSERTION SEQUENCE ELEMENT IS186A-RELATED"/>
    <property type="match status" value="1"/>
</dbReference>
<dbReference type="AlphaFoldDB" id="A0A370G0U7"/>
<dbReference type="InterPro" id="IPR012337">
    <property type="entry name" value="RNaseH-like_sf"/>
</dbReference>
<keyword evidence="4" id="KW-0233">DNA recombination</keyword>
<dbReference type="PANTHER" id="PTHR33258">
    <property type="entry name" value="TRANSPOSASE INSL FOR INSERTION SEQUENCE ELEMENT IS186A-RELATED"/>
    <property type="match status" value="1"/>
</dbReference>
<dbReference type="InterPro" id="IPR002559">
    <property type="entry name" value="Transposase_11"/>
</dbReference>
<evidence type="ECO:0000256" key="5">
    <source>
        <dbReference type="SAM" id="MobiDB-lite"/>
    </source>
</evidence>
<feature type="domain" description="Transposase IS4-like" evidence="6">
    <location>
        <begin position="116"/>
        <end position="360"/>
    </location>
</feature>
<sequence length="450" mass="52177">MDFRNDIRPLAKSLNQLISVPTIRDLAKETGFVKRLRKFRPEDFFLLCTLLDKSVGSESLSTLCATLSTFSFTHLSKQGLDQRFTPNAVSFLKRLFFSLVAEQEGFTHPLELERLFSRILIKDSTSFQLPGDYSMYPGSHGSGVKIQLEYELYKGQLFQTAIDPGTSSDRKSASASENHLQPGDLCLRDIGYYSAENLIGIHQKGAYYLSRIPANTTLWKQDNEGGWIKIEPLEEIKKVPPGEVIEFPSLRVGKWTKRPLMARVIIQKLTRDQQKKRDALLQKKGQKGKPTQSAKQRNSIQILVTNIPQDLMEAQMMYSLYSLRWQIEILFKTWKSLFQIHEIKEMKQERMECHLYGTLIRIFLSTMLAFQCRYYLYRKERLECSEYKSINIAQEGMTPLAYSLSYRTKSIMDIVVSIYESIYRNGRKDHRFNHSSVFDILQLSYKQTLS</sequence>
<comment type="caution">
    <text evidence="7">The sequence shown here is derived from an EMBL/GenBank/DDBJ whole genome shotgun (WGS) entry which is preliminary data.</text>
</comment>
<name>A0A370G0U7_9BACI</name>
<dbReference type="GO" id="GO:0003677">
    <property type="term" value="F:DNA binding"/>
    <property type="evidence" value="ECO:0007669"/>
    <property type="project" value="UniProtKB-KW"/>
</dbReference>
<dbReference type="Pfam" id="PF01609">
    <property type="entry name" value="DDE_Tnp_1"/>
    <property type="match status" value="1"/>
</dbReference>
<organism evidence="7 8">
    <name type="scientific">Falsibacillus pallidus</name>
    <dbReference type="NCBI Taxonomy" id="493781"/>
    <lineage>
        <taxon>Bacteria</taxon>
        <taxon>Bacillati</taxon>
        <taxon>Bacillota</taxon>
        <taxon>Bacilli</taxon>
        <taxon>Bacillales</taxon>
        <taxon>Bacillaceae</taxon>
        <taxon>Falsibacillus</taxon>
    </lineage>
</organism>
<dbReference type="NCBIfam" id="NF033592">
    <property type="entry name" value="transpos_IS4_1"/>
    <property type="match status" value="1"/>
</dbReference>
<keyword evidence="3" id="KW-0238">DNA-binding</keyword>
<protein>
    <submittedName>
        <fullName evidence="7">DDE family transposase</fullName>
    </submittedName>
</protein>
<keyword evidence="8" id="KW-1185">Reference proteome</keyword>
<proteinExistence type="inferred from homology"/>
<evidence type="ECO:0000256" key="4">
    <source>
        <dbReference type="ARBA" id="ARBA00023172"/>
    </source>
</evidence>
<dbReference type="Proteomes" id="UP000255326">
    <property type="component" value="Unassembled WGS sequence"/>
</dbReference>
<keyword evidence="2" id="KW-0815">Transposition</keyword>
<accession>A0A370G0U7</accession>
<dbReference type="GO" id="GO:0004803">
    <property type="term" value="F:transposase activity"/>
    <property type="evidence" value="ECO:0007669"/>
    <property type="project" value="InterPro"/>
</dbReference>
<dbReference type="GO" id="GO:0006313">
    <property type="term" value="P:DNA transposition"/>
    <property type="evidence" value="ECO:0007669"/>
    <property type="project" value="InterPro"/>
</dbReference>
<dbReference type="InterPro" id="IPR047952">
    <property type="entry name" value="Transpos_IS4"/>
</dbReference>
<evidence type="ECO:0000313" key="7">
    <source>
        <dbReference type="EMBL" id="RDI36214.1"/>
    </source>
</evidence>
<feature type="region of interest" description="Disordered" evidence="5">
    <location>
        <begin position="277"/>
        <end position="297"/>
    </location>
</feature>